<evidence type="ECO:0000256" key="6">
    <source>
        <dbReference type="ARBA" id="ARBA00032829"/>
    </source>
</evidence>
<dbReference type="Proteomes" id="UP000830671">
    <property type="component" value="Chromosome 10"/>
</dbReference>
<comment type="similarity">
    <text evidence="1">Belongs to the peptidase S9C family.</text>
</comment>
<gene>
    <name evidence="8" type="ORF">CLUP02_18193</name>
</gene>
<dbReference type="KEGG" id="clup:CLUP02_18193"/>
<dbReference type="GeneID" id="73352106"/>
<dbReference type="GO" id="GO:0004252">
    <property type="term" value="F:serine-type endopeptidase activity"/>
    <property type="evidence" value="ECO:0007669"/>
    <property type="project" value="TreeGrafter"/>
</dbReference>
<evidence type="ECO:0000256" key="5">
    <source>
        <dbReference type="ARBA" id="ARBA00022825"/>
    </source>
</evidence>
<keyword evidence="5" id="KW-0720">Serine protease</keyword>
<dbReference type="InterPro" id="IPR029058">
    <property type="entry name" value="AB_hydrolase_fold"/>
</dbReference>
<evidence type="ECO:0000259" key="7">
    <source>
        <dbReference type="Pfam" id="PF00326"/>
    </source>
</evidence>
<reference evidence="8" key="1">
    <citation type="journal article" date="2021" name="Mol. Plant Microbe Interact.">
        <title>Complete Genome Sequence of the Plant-Pathogenic Fungus Colletotrichum lupini.</title>
        <authorList>
            <person name="Baroncelli R."/>
            <person name="Pensec F."/>
            <person name="Da Lio D."/>
            <person name="Boufleur T."/>
            <person name="Vicente I."/>
            <person name="Sarrocco S."/>
            <person name="Picot A."/>
            <person name="Baraldi E."/>
            <person name="Sukno S."/>
            <person name="Thon M."/>
            <person name="Le Floch G."/>
        </authorList>
    </citation>
    <scope>NUCLEOTIDE SEQUENCE</scope>
    <source>
        <strain evidence="8">IMI 504893</strain>
    </source>
</reference>
<dbReference type="PANTHER" id="PTHR42776:SF13">
    <property type="entry name" value="DIPEPTIDYL-PEPTIDASE 5"/>
    <property type="match status" value="1"/>
</dbReference>
<proteinExistence type="inferred from homology"/>
<dbReference type="PANTHER" id="PTHR42776">
    <property type="entry name" value="SERINE PEPTIDASE S9 FAMILY MEMBER"/>
    <property type="match status" value="1"/>
</dbReference>
<dbReference type="EMBL" id="CP019472">
    <property type="protein sequence ID" value="UQC76679.1"/>
    <property type="molecule type" value="Genomic_DNA"/>
</dbReference>
<keyword evidence="9" id="KW-1185">Reference proteome</keyword>
<dbReference type="Gene3D" id="3.40.50.1820">
    <property type="entry name" value="alpha/beta hydrolase"/>
    <property type="match status" value="1"/>
</dbReference>
<sequence length="704" mass="78285">MRVAKEFTPEVLLSAPRRGAAVPSPDGKLILYTQSTHSFDDNKTLKEVRLMHVESGASDQLTDDDNVHDALWLPGTASDIVYLKSGDKGTTQIWIANGAEPAREHYVAAEYDAPISALKVKALGDASVGFVVAGLVGPDGSLFNDKTEEKRSTGRIFDDYHIRRWNELIKPHKYALWYSTLVNAHGKWGVAGELQNAIKGSRLEAPSGMYDVSDPTDAFDVSEKGITFIAEDTGLKPEDAGASHVYYVPLTSFSAAASAKPRPLVMGISEAKAHYSNVRFSPDGSKIAFLHEPLDNPADARLYMGHTASFGAYDVHKMIFGNGPSLPPKGFEFAGSSDAIFLQTEDCGRVKLSHVELRHDAEATTLTSSGVVSAFYPLKEGSYDKVLVTSNSFLDSSLWQIIDVSLNTAPKTVSSATKHGAKYGLSHSMVSEFWYEGEGDNIVHSFIIKPANFDKTKKYPWILLPHGGPESSWTDSWSTRWNMALWAQQGYVLIAPNIAGSTGYGVDFTARIYRSWGGAPFQDLVRLMDHLQQVPYLDQDRAVVAGASYGGYMISWMNGHDLIRRFACSIWHDGIFSLPVFMLQSDVVDGGPDFGGPPFLWDNAEEMERWNPARPELLRNWRHAPPTLIIHSEKDYRCPITEGIAAYNTLMCQGVKTRFLTFDDECHWVLNPENSMVWHKTVFDWMARFTGERRDKVTKYQDIR</sequence>
<organism evidence="8 9">
    <name type="scientific">Colletotrichum lupini</name>
    <dbReference type="NCBI Taxonomy" id="145971"/>
    <lineage>
        <taxon>Eukaryota</taxon>
        <taxon>Fungi</taxon>
        <taxon>Dikarya</taxon>
        <taxon>Ascomycota</taxon>
        <taxon>Pezizomycotina</taxon>
        <taxon>Sordariomycetes</taxon>
        <taxon>Hypocreomycetidae</taxon>
        <taxon>Glomerellales</taxon>
        <taxon>Glomerellaceae</taxon>
        <taxon>Colletotrichum</taxon>
        <taxon>Colletotrichum acutatum species complex</taxon>
    </lineage>
</organism>
<dbReference type="RefSeq" id="XP_049138320.1">
    <property type="nucleotide sequence ID" value="XM_049297096.1"/>
</dbReference>
<evidence type="ECO:0000256" key="1">
    <source>
        <dbReference type="ARBA" id="ARBA00010040"/>
    </source>
</evidence>
<dbReference type="FunFam" id="3.40.50.1820:FF:000028">
    <property type="entry name" value="S9 family peptidase"/>
    <property type="match status" value="1"/>
</dbReference>
<protein>
    <recommendedName>
        <fullName evidence="6">Dipeptidyl-peptidase V</fullName>
    </recommendedName>
</protein>
<feature type="domain" description="Peptidase S9 prolyl oligopeptidase catalytic" evidence="7">
    <location>
        <begin position="477"/>
        <end position="691"/>
    </location>
</feature>
<name>A0A9Q8SG64_9PEZI</name>
<evidence type="ECO:0000313" key="9">
    <source>
        <dbReference type="Proteomes" id="UP000830671"/>
    </source>
</evidence>
<dbReference type="Pfam" id="PF00326">
    <property type="entry name" value="Peptidase_S9"/>
    <property type="match status" value="1"/>
</dbReference>
<evidence type="ECO:0000313" key="8">
    <source>
        <dbReference type="EMBL" id="UQC76679.1"/>
    </source>
</evidence>
<accession>A0A9Q8SG64</accession>
<keyword evidence="4" id="KW-0378">Hydrolase</keyword>
<dbReference type="SUPFAM" id="SSF53474">
    <property type="entry name" value="alpha/beta-Hydrolases"/>
    <property type="match status" value="1"/>
</dbReference>
<dbReference type="AlphaFoldDB" id="A0A9Q8SG64"/>
<dbReference type="InterPro" id="IPR001375">
    <property type="entry name" value="Peptidase_S9_cat"/>
</dbReference>
<evidence type="ECO:0000256" key="4">
    <source>
        <dbReference type="ARBA" id="ARBA00022801"/>
    </source>
</evidence>
<keyword evidence="2" id="KW-0645">Protease</keyword>
<dbReference type="GO" id="GO:0006508">
    <property type="term" value="P:proteolysis"/>
    <property type="evidence" value="ECO:0007669"/>
    <property type="project" value="UniProtKB-KW"/>
</dbReference>
<evidence type="ECO:0000256" key="3">
    <source>
        <dbReference type="ARBA" id="ARBA00022729"/>
    </source>
</evidence>
<keyword evidence="3" id="KW-0732">Signal</keyword>
<evidence type="ECO:0000256" key="2">
    <source>
        <dbReference type="ARBA" id="ARBA00022670"/>
    </source>
</evidence>
<dbReference type="SUPFAM" id="SSF82171">
    <property type="entry name" value="DPP6 N-terminal domain-like"/>
    <property type="match status" value="1"/>
</dbReference>